<reference evidence="1 2" key="1">
    <citation type="journal article" date="2018" name="Sci. Rep.">
        <title>Genomic signatures of local adaptation to the degree of environmental predictability in rotifers.</title>
        <authorList>
            <person name="Franch-Gras L."/>
            <person name="Hahn C."/>
            <person name="Garcia-Roger E.M."/>
            <person name="Carmona M.J."/>
            <person name="Serra M."/>
            <person name="Gomez A."/>
        </authorList>
    </citation>
    <scope>NUCLEOTIDE SEQUENCE [LARGE SCALE GENOMIC DNA]</scope>
    <source>
        <strain evidence="1">HYR1</strain>
    </source>
</reference>
<organism evidence="1 2">
    <name type="scientific">Brachionus plicatilis</name>
    <name type="common">Marine rotifer</name>
    <name type="synonym">Brachionus muelleri</name>
    <dbReference type="NCBI Taxonomy" id="10195"/>
    <lineage>
        <taxon>Eukaryota</taxon>
        <taxon>Metazoa</taxon>
        <taxon>Spiralia</taxon>
        <taxon>Gnathifera</taxon>
        <taxon>Rotifera</taxon>
        <taxon>Eurotatoria</taxon>
        <taxon>Monogononta</taxon>
        <taxon>Pseudotrocha</taxon>
        <taxon>Ploima</taxon>
        <taxon>Brachionidae</taxon>
        <taxon>Brachionus</taxon>
    </lineage>
</organism>
<accession>A0A3M7Q1M7</accession>
<dbReference type="Proteomes" id="UP000276133">
    <property type="component" value="Unassembled WGS sequence"/>
</dbReference>
<comment type="caution">
    <text evidence="1">The sequence shown here is derived from an EMBL/GenBank/DDBJ whole genome shotgun (WGS) entry which is preliminary data.</text>
</comment>
<evidence type="ECO:0000313" key="2">
    <source>
        <dbReference type="Proteomes" id="UP000276133"/>
    </source>
</evidence>
<dbReference type="EMBL" id="REGN01007774">
    <property type="protein sequence ID" value="RNA05327.1"/>
    <property type="molecule type" value="Genomic_DNA"/>
</dbReference>
<protein>
    <submittedName>
        <fullName evidence="1">Uncharacterized protein</fullName>
    </submittedName>
</protein>
<sequence length="176" mass="20714">MKSNAAKYVLEILIVISQNDQNKNGVESEKNRNFMFIKYLCFYEIKTHCIFYLSGLRVNRQKFGNISSNKGRTQQVTELSENDNYFSNQNNKSIYKQTTPILCDSSESQIHYEIQLILFLRKIISIMFSNYLFPSMRVKTHKTHWLSSLLDSRKTMHSEYQSIFFCTHTAALKSHI</sequence>
<keyword evidence="2" id="KW-1185">Reference proteome</keyword>
<gene>
    <name evidence="1" type="ORF">BpHYR1_050525</name>
</gene>
<proteinExistence type="predicted"/>
<evidence type="ECO:0000313" key="1">
    <source>
        <dbReference type="EMBL" id="RNA05327.1"/>
    </source>
</evidence>
<dbReference type="AlphaFoldDB" id="A0A3M7Q1M7"/>
<name>A0A3M7Q1M7_BRAPC</name>